<evidence type="ECO:0000259" key="2">
    <source>
        <dbReference type="Pfam" id="PF03795"/>
    </source>
</evidence>
<dbReference type="SUPFAM" id="SSF54909">
    <property type="entry name" value="Dimeric alpha+beta barrel"/>
    <property type="match status" value="1"/>
</dbReference>
<dbReference type="PANTHER" id="PTHR35174">
    <property type="entry name" value="BLL7171 PROTEIN-RELATED"/>
    <property type="match status" value="1"/>
</dbReference>
<name>A0A1Q5PUK0_9ACTO</name>
<dbReference type="Proteomes" id="UP000185612">
    <property type="component" value="Unassembled WGS sequence"/>
</dbReference>
<dbReference type="OrthoDB" id="668782at2"/>
<gene>
    <name evidence="3" type="ORF">BSZ40_08090</name>
</gene>
<dbReference type="EMBL" id="MQVS01000008">
    <property type="protein sequence ID" value="OKL51261.1"/>
    <property type="molecule type" value="Genomic_DNA"/>
</dbReference>
<reference evidence="4" key="1">
    <citation type="submission" date="2016-12" db="EMBL/GenBank/DDBJ databases">
        <authorList>
            <person name="Meng X."/>
        </authorList>
    </citation>
    <scope>NUCLEOTIDE SEQUENCE [LARGE SCALE GENOMIC DNA]</scope>
    <source>
        <strain evidence="4">DSM 20732</strain>
    </source>
</reference>
<dbReference type="Pfam" id="PF03795">
    <property type="entry name" value="YCII"/>
    <property type="match status" value="1"/>
</dbReference>
<dbReference type="Gene3D" id="3.30.70.1060">
    <property type="entry name" value="Dimeric alpha+beta barrel"/>
    <property type="match status" value="1"/>
</dbReference>
<keyword evidence="4" id="KW-1185">Reference proteome</keyword>
<evidence type="ECO:0000313" key="4">
    <source>
        <dbReference type="Proteomes" id="UP000185612"/>
    </source>
</evidence>
<dbReference type="InterPro" id="IPR005545">
    <property type="entry name" value="YCII"/>
</dbReference>
<dbReference type="STRING" id="52770.BSZ40_08090"/>
<feature type="domain" description="YCII-related" evidence="2">
    <location>
        <begin position="21"/>
        <end position="113"/>
    </location>
</feature>
<sequence length="118" mass="12801">MPEYLLSMFDDESWHEQAGEEDWQAELQLHEAFAAAVEAAGCQITGGAALQPQATATTVHRVGGEVTLSDGPFAETKECLGGFYLLQAPDLDTAVRLARQCPAGHVEVRPVVNLEQYE</sequence>
<evidence type="ECO:0000313" key="3">
    <source>
        <dbReference type="EMBL" id="OKL51261.1"/>
    </source>
</evidence>
<comment type="similarity">
    <text evidence="1">Belongs to the YciI family.</text>
</comment>
<evidence type="ECO:0000256" key="1">
    <source>
        <dbReference type="ARBA" id="ARBA00007689"/>
    </source>
</evidence>
<dbReference type="AlphaFoldDB" id="A0A1Q5PUK0"/>
<proteinExistence type="inferred from homology"/>
<comment type="caution">
    <text evidence="3">The sequence shown here is derived from an EMBL/GenBank/DDBJ whole genome shotgun (WGS) entry which is preliminary data.</text>
</comment>
<accession>A0A1Q5PUK0</accession>
<dbReference type="InParanoid" id="A0A1Q5PUK0"/>
<organism evidence="3 4">
    <name type="scientific">Buchananella hordeovulneris</name>
    <dbReference type="NCBI Taxonomy" id="52770"/>
    <lineage>
        <taxon>Bacteria</taxon>
        <taxon>Bacillati</taxon>
        <taxon>Actinomycetota</taxon>
        <taxon>Actinomycetes</taxon>
        <taxon>Actinomycetales</taxon>
        <taxon>Actinomycetaceae</taxon>
        <taxon>Buchananella</taxon>
    </lineage>
</organism>
<dbReference type="PANTHER" id="PTHR35174:SF3">
    <property type="entry name" value="BLL7171 PROTEIN"/>
    <property type="match status" value="1"/>
</dbReference>
<protein>
    <recommendedName>
        <fullName evidence="2">YCII-related domain-containing protein</fullName>
    </recommendedName>
</protein>
<dbReference type="InterPro" id="IPR011008">
    <property type="entry name" value="Dimeric_a/b-barrel"/>
</dbReference>
<dbReference type="RefSeq" id="WP_073825085.1">
    <property type="nucleotide sequence ID" value="NZ_MQVS01000008.1"/>
</dbReference>